<feature type="transmembrane region" description="Helical" evidence="1">
    <location>
        <begin position="6"/>
        <end position="25"/>
    </location>
</feature>
<keyword evidence="1" id="KW-1133">Transmembrane helix</keyword>
<comment type="caution">
    <text evidence="2">The sequence shown here is derived from an EMBL/GenBank/DDBJ whole genome shotgun (WGS) entry which is preliminary data.</text>
</comment>
<evidence type="ECO:0000256" key="1">
    <source>
        <dbReference type="SAM" id="Phobius"/>
    </source>
</evidence>
<keyword evidence="1" id="KW-0472">Membrane</keyword>
<keyword evidence="1" id="KW-0812">Transmembrane</keyword>
<dbReference type="Proteomes" id="UP000820669">
    <property type="component" value="Unassembled WGS sequence"/>
</dbReference>
<gene>
    <name evidence="2" type="ORF">HF526_18760</name>
</gene>
<accession>A0ABX1SCN5</accession>
<organism evidence="2 3">
    <name type="scientific">Pseudonocardia acidicola</name>
    <dbReference type="NCBI Taxonomy" id="2724939"/>
    <lineage>
        <taxon>Bacteria</taxon>
        <taxon>Bacillati</taxon>
        <taxon>Actinomycetota</taxon>
        <taxon>Actinomycetes</taxon>
        <taxon>Pseudonocardiales</taxon>
        <taxon>Pseudonocardiaceae</taxon>
        <taxon>Pseudonocardia</taxon>
    </lineage>
</organism>
<dbReference type="RefSeq" id="WP_169382827.1">
    <property type="nucleotide sequence ID" value="NZ_JAAXLA010000035.1"/>
</dbReference>
<proteinExistence type="predicted"/>
<name>A0ABX1SCN5_9PSEU</name>
<protein>
    <submittedName>
        <fullName evidence="2">Uncharacterized protein</fullName>
    </submittedName>
</protein>
<reference evidence="2 3" key="1">
    <citation type="submission" date="2020-04" db="EMBL/GenBank/DDBJ databases">
        <authorList>
            <person name="Klaysubun C."/>
            <person name="Duangmal K."/>
            <person name="Lipun K."/>
        </authorList>
    </citation>
    <scope>NUCLEOTIDE SEQUENCE [LARGE SCALE GENOMIC DNA]</scope>
    <source>
        <strain evidence="2 3">K10HN5</strain>
    </source>
</reference>
<sequence length="66" mass="6906">MGGYLPAVITAAVGLVGLVVLLLGLRGPVRRLTRARAQLDADLESGMAPLTAELNTVRGRSVEPPR</sequence>
<evidence type="ECO:0000313" key="2">
    <source>
        <dbReference type="EMBL" id="NMH99336.1"/>
    </source>
</evidence>
<keyword evidence="3" id="KW-1185">Reference proteome</keyword>
<dbReference type="EMBL" id="JAAXLA010000035">
    <property type="protein sequence ID" value="NMH99336.1"/>
    <property type="molecule type" value="Genomic_DNA"/>
</dbReference>
<evidence type="ECO:0000313" key="3">
    <source>
        <dbReference type="Proteomes" id="UP000820669"/>
    </source>
</evidence>